<dbReference type="EMBL" id="BK032722">
    <property type="protein sequence ID" value="DAF56839.1"/>
    <property type="molecule type" value="Genomic_DNA"/>
</dbReference>
<protein>
    <submittedName>
        <fullName evidence="1">Uncharacterized protein</fullName>
    </submittedName>
</protein>
<evidence type="ECO:0000313" key="1">
    <source>
        <dbReference type="EMBL" id="DAF56839.1"/>
    </source>
</evidence>
<proteinExistence type="predicted"/>
<reference evidence="1" key="1">
    <citation type="journal article" date="2021" name="Proc. Natl. Acad. Sci. U.S.A.">
        <title>A Catalog of Tens of Thousands of Viruses from Human Metagenomes Reveals Hidden Associations with Chronic Diseases.</title>
        <authorList>
            <person name="Tisza M.J."/>
            <person name="Buck C.B."/>
        </authorList>
    </citation>
    <scope>NUCLEOTIDE SEQUENCE</scope>
    <source>
        <strain evidence="1">CtKFk2</strain>
    </source>
</reference>
<dbReference type="Pfam" id="PF20536">
    <property type="entry name" value="DUF6751"/>
    <property type="match status" value="1"/>
</dbReference>
<accession>A0A8S5T1K5</accession>
<sequence>MLTNAKITIFNQWPDRENRKMVFIPHVIHKVWFHTNQKSTVGENGLRSADEYQIRIPYSECVDWISPDEFNRLTEVYGKWTVRNGDFFILGEWDGGNVTGIEDIRKRFSGTIGKVLSHSENFFGSSKHIRIGGGS</sequence>
<dbReference type="InterPro" id="IPR046639">
    <property type="entry name" value="DUF6751"/>
</dbReference>
<organism evidence="1">
    <name type="scientific">Siphoviridae sp. ctKFk2</name>
    <dbReference type="NCBI Taxonomy" id="2827841"/>
    <lineage>
        <taxon>Viruses</taxon>
        <taxon>Duplodnaviria</taxon>
        <taxon>Heunggongvirae</taxon>
        <taxon>Uroviricota</taxon>
        <taxon>Caudoviricetes</taxon>
    </lineage>
</organism>
<name>A0A8S5T1K5_9CAUD</name>